<dbReference type="Proteomes" id="UP000266188">
    <property type="component" value="Unassembled WGS sequence"/>
</dbReference>
<organism evidence="4 5">
    <name type="scientific">Aspergillus sclerotialis</name>
    <dbReference type="NCBI Taxonomy" id="2070753"/>
    <lineage>
        <taxon>Eukaryota</taxon>
        <taxon>Fungi</taxon>
        <taxon>Dikarya</taxon>
        <taxon>Ascomycota</taxon>
        <taxon>Pezizomycotina</taxon>
        <taxon>Eurotiomycetes</taxon>
        <taxon>Eurotiomycetidae</taxon>
        <taxon>Eurotiales</taxon>
        <taxon>Aspergillaceae</taxon>
        <taxon>Aspergillus</taxon>
        <taxon>Aspergillus subgen. Polypaecilum</taxon>
    </lineage>
</organism>
<evidence type="ECO:0000256" key="1">
    <source>
        <dbReference type="ARBA" id="ARBA00022741"/>
    </source>
</evidence>
<dbReference type="SUPFAM" id="SSF52540">
    <property type="entry name" value="P-loop containing nucleoside triphosphate hydrolases"/>
    <property type="match status" value="1"/>
</dbReference>
<dbReference type="GO" id="GO:0005874">
    <property type="term" value="C:microtubule"/>
    <property type="evidence" value="ECO:0007669"/>
    <property type="project" value="TreeGrafter"/>
</dbReference>
<dbReference type="InterPro" id="IPR030381">
    <property type="entry name" value="G_DYNAMIN_dom"/>
</dbReference>
<dbReference type="AlphaFoldDB" id="A0A3A2Z9E6"/>
<dbReference type="GO" id="GO:0008017">
    <property type="term" value="F:microtubule binding"/>
    <property type="evidence" value="ECO:0007669"/>
    <property type="project" value="TreeGrafter"/>
</dbReference>
<accession>A0A3A2Z9E6</accession>
<dbReference type="GO" id="GO:0006897">
    <property type="term" value="P:endocytosis"/>
    <property type="evidence" value="ECO:0007669"/>
    <property type="project" value="TreeGrafter"/>
</dbReference>
<dbReference type="GO" id="GO:0005525">
    <property type="term" value="F:GTP binding"/>
    <property type="evidence" value="ECO:0007669"/>
    <property type="project" value="InterPro"/>
</dbReference>
<feature type="domain" description="Dynamin-type G" evidence="3">
    <location>
        <begin position="31"/>
        <end position="318"/>
    </location>
</feature>
<dbReference type="Pfam" id="PF01031">
    <property type="entry name" value="Dynamin_M"/>
    <property type="match status" value="1"/>
</dbReference>
<dbReference type="EMBL" id="MVGC01000434">
    <property type="protein sequence ID" value="RJE19220.1"/>
    <property type="molecule type" value="Genomic_DNA"/>
</dbReference>
<reference evidence="5" key="1">
    <citation type="submission" date="2017-02" db="EMBL/GenBank/DDBJ databases">
        <authorList>
            <person name="Tafer H."/>
            <person name="Lopandic K."/>
        </authorList>
    </citation>
    <scope>NUCLEOTIDE SEQUENCE [LARGE SCALE GENOMIC DNA]</scope>
    <source>
        <strain evidence="5">CBS 366.77</strain>
    </source>
</reference>
<dbReference type="FunFam" id="3.40.50.300:FF:001425">
    <property type="entry name" value="Dynamin GTPase, putative"/>
    <property type="match status" value="1"/>
</dbReference>
<name>A0A3A2Z9E6_9EURO</name>
<dbReference type="InterPro" id="IPR022812">
    <property type="entry name" value="Dynamin"/>
</dbReference>
<protein>
    <submittedName>
        <fullName evidence="4">Dynamin GTPase</fullName>
    </submittedName>
</protein>
<evidence type="ECO:0000313" key="5">
    <source>
        <dbReference type="Proteomes" id="UP000266188"/>
    </source>
</evidence>
<dbReference type="GO" id="GO:0016020">
    <property type="term" value="C:membrane"/>
    <property type="evidence" value="ECO:0007669"/>
    <property type="project" value="TreeGrafter"/>
</dbReference>
<evidence type="ECO:0000256" key="2">
    <source>
        <dbReference type="ARBA" id="ARBA00023134"/>
    </source>
</evidence>
<dbReference type="CDD" id="cd08771">
    <property type="entry name" value="DLP_1"/>
    <property type="match status" value="1"/>
</dbReference>
<gene>
    <name evidence="4" type="ORF">PHISCL_08445</name>
</gene>
<keyword evidence="2" id="KW-0342">GTP-binding</keyword>
<dbReference type="InterPro" id="IPR027417">
    <property type="entry name" value="P-loop_NTPase"/>
</dbReference>
<sequence length="397" mass="45077">MEDEALHQLQHEQSKLLDKIDELRVIGIGGLVELPQLIVCGNQSSGKSSVLEAISRVRFPAKSNICTRFATEVVLRRNPSSKIKISIEPGPSRKDEEERRNLRSFTYDKFSNGNDLPDLLKEAKERMGITESFDSGFSDDVLKVEIWGPEKPELTLVDLPGLYYSTSEDQGPQGIKIVDELTEKYMKNSKSIILAVINANADYHIQVVLDKAKRFDPSRERTLGIVTHPDGLEANSDQEQTYLQFIKNEKIHLQLGWHALRNRSFGTQETSDDKRDEVEKTFFNQGRWTSLPRECVGIDSLRRRLSSILLNHIRRNLPSLIVDIQEKVSEREKKLSKLGAARSTLQQQKGFLLSISGQFERITGQALNGLYADEFFGGLGERTSAEDFRRLRLLFAS</sequence>
<dbReference type="Pfam" id="PF00350">
    <property type="entry name" value="Dynamin_N"/>
    <property type="match status" value="1"/>
</dbReference>
<dbReference type="OrthoDB" id="415706at2759"/>
<proteinExistence type="predicted"/>
<dbReference type="GO" id="GO:0048312">
    <property type="term" value="P:intracellular distribution of mitochondria"/>
    <property type="evidence" value="ECO:0007669"/>
    <property type="project" value="TreeGrafter"/>
</dbReference>
<keyword evidence="1" id="KW-0547">Nucleotide-binding</keyword>
<dbReference type="PRINTS" id="PR00195">
    <property type="entry name" value="DYNAMIN"/>
</dbReference>
<dbReference type="PROSITE" id="PS51718">
    <property type="entry name" value="G_DYNAMIN_2"/>
    <property type="match status" value="1"/>
</dbReference>
<dbReference type="SMART" id="SM00053">
    <property type="entry name" value="DYNc"/>
    <property type="match status" value="1"/>
</dbReference>
<dbReference type="PANTHER" id="PTHR11566:SF149">
    <property type="entry name" value="GTPASE, PUTATIVE (AFU_ORTHOLOGUE AFUA_6G11890)-RELATED"/>
    <property type="match status" value="1"/>
</dbReference>
<evidence type="ECO:0000313" key="4">
    <source>
        <dbReference type="EMBL" id="RJE19220.1"/>
    </source>
</evidence>
<dbReference type="PANTHER" id="PTHR11566">
    <property type="entry name" value="DYNAMIN"/>
    <property type="match status" value="1"/>
</dbReference>
<dbReference type="InterPro" id="IPR045063">
    <property type="entry name" value="Dynamin_N"/>
</dbReference>
<dbReference type="GO" id="GO:0003924">
    <property type="term" value="F:GTPase activity"/>
    <property type="evidence" value="ECO:0007669"/>
    <property type="project" value="InterPro"/>
</dbReference>
<dbReference type="STRING" id="2070753.A0A3A2Z9E6"/>
<evidence type="ECO:0000259" key="3">
    <source>
        <dbReference type="PROSITE" id="PS51718"/>
    </source>
</evidence>
<dbReference type="GO" id="GO:0016559">
    <property type="term" value="P:peroxisome fission"/>
    <property type="evidence" value="ECO:0007669"/>
    <property type="project" value="TreeGrafter"/>
</dbReference>
<dbReference type="GO" id="GO:0000266">
    <property type="term" value="P:mitochondrial fission"/>
    <property type="evidence" value="ECO:0007669"/>
    <property type="project" value="TreeGrafter"/>
</dbReference>
<keyword evidence="5" id="KW-1185">Reference proteome</keyword>
<comment type="caution">
    <text evidence="4">The sequence shown here is derived from an EMBL/GenBank/DDBJ whole genome shotgun (WGS) entry which is preliminary data.</text>
</comment>
<dbReference type="InterPro" id="IPR001401">
    <property type="entry name" value="Dynamin_GTPase"/>
</dbReference>
<dbReference type="GO" id="GO:0005739">
    <property type="term" value="C:mitochondrion"/>
    <property type="evidence" value="ECO:0007669"/>
    <property type="project" value="TreeGrafter"/>
</dbReference>
<dbReference type="InterPro" id="IPR000375">
    <property type="entry name" value="Dynamin_stalk"/>
</dbReference>
<dbReference type="Gene3D" id="3.40.50.300">
    <property type="entry name" value="P-loop containing nucleotide triphosphate hydrolases"/>
    <property type="match status" value="1"/>
</dbReference>